<protein>
    <recommendedName>
        <fullName evidence="7">FGFR1 oncogene partner 2 homolog</fullName>
    </recommendedName>
</protein>
<evidence type="ECO:0000313" key="5">
    <source>
        <dbReference type="EnsemblMetazoa" id="XP_786805"/>
    </source>
</evidence>
<feature type="compositionally biased region" description="Basic and acidic residues" evidence="4">
    <location>
        <begin position="241"/>
        <end position="250"/>
    </location>
</feature>
<dbReference type="PANTHER" id="PTHR12186">
    <property type="entry name" value="SIKE FAMILY MEMBER"/>
    <property type="match status" value="1"/>
</dbReference>
<dbReference type="CTD" id="26127"/>
<feature type="region of interest" description="Disordered" evidence="4">
    <location>
        <begin position="190"/>
        <end position="250"/>
    </location>
</feature>
<organism evidence="5 6">
    <name type="scientific">Strongylocentrotus purpuratus</name>
    <name type="common">Purple sea urchin</name>
    <dbReference type="NCBI Taxonomy" id="7668"/>
    <lineage>
        <taxon>Eukaryota</taxon>
        <taxon>Metazoa</taxon>
        <taxon>Echinodermata</taxon>
        <taxon>Eleutherozoa</taxon>
        <taxon>Echinozoa</taxon>
        <taxon>Echinoidea</taxon>
        <taxon>Euechinoidea</taxon>
        <taxon>Echinacea</taxon>
        <taxon>Camarodonta</taxon>
        <taxon>Echinidea</taxon>
        <taxon>Strongylocentrotidae</taxon>
        <taxon>Strongylocentrotus</taxon>
    </lineage>
</organism>
<evidence type="ECO:0000313" key="6">
    <source>
        <dbReference type="Proteomes" id="UP000007110"/>
    </source>
</evidence>
<dbReference type="RefSeq" id="XP_786805.2">
    <property type="nucleotide sequence ID" value="XM_781712.5"/>
</dbReference>
<reference evidence="6" key="1">
    <citation type="submission" date="2015-02" db="EMBL/GenBank/DDBJ databases">
        <title>Genome sequencing for Strongylocentrotus purpuratus.</title>
        <authorList>
            <person name="Murali S."/>
            <person name="Liu Y."/>
            <person name="Vee V."/>
            <person name="English A."/>
            <person name="Wang M."/>
            <person name="Skinner E."/>
            <person name="Han Y."/>
            <person name="Muzny D.M."/>
            <person name="Worley K.C."/>
            <person name="Gibbs R.A."/>
        </authorList>
    </citation>
    <scope>NUCLEOTIDE SEQUENCE</scope>
</reference>
<sequence length="250" mass="28730">MMTLSIDMVLSDARRLVERLKEHDSAADHLIQETTTLNKKIEVMKEYQEEIEEMNNIARHRPRSALILGIQQENRQIRELQKENQELRVALEEHQSALDLIMSSYRDQVSRLVNANQAERDNMLANQKTLDFEQDPAVTSIEKIIEMAAVMQRAINVDEQTSYDVEETLARLQMENRGLRELLQISRTTQARHLPTYGSEGSVDLGEREKGRDDDAEKDNETSESDSDKDTSVIHDTTIIQKDKNGVPLN</sequence>
<feature type="compositionally biased region" description="Basic and acidic residues" evidence="4">
    <location>
        <begin position="205"/>
        <end position="233"/>
    </location>
</feature>
<dbReference type="PANTHER" id="PTHR12186:SF2">
    <property type="entry name" value="FGFR1 ONCOGENE PARTNER 2 HOMOLOG"/>
    <property type="match status" value="1"/>
</dbReference>
<name>A0A7M7RF36_STRPU</name>
<dbReference type="KEGG" id="spu:581725"/>
<proteinExistence type="inferred from homology"/>
<dbReference type="Proteomes" id="UP000007110">
    <property type="component" value="Unassembled WGS sequence"/>
</dbReference>
<feature type="coiled-coil region" evidence="3">
    <location>
        <begin position="13"/>
        <end position="100"/>
    </location>
</feature>
<dbReference type="SMR" id="A0A7M7RF36"/>
<dbReference type="OrthoDB" id="21214at2759"/>
<reference evidence="5" key="2">
    <citation type="submission" date="2021-01" db="UniProtKB">
        <authorList>
            <consortium name="EnsemblMetazoa"/>
        </authorList>
    </citation>
    <scope>IDENTIFICATION</scope>
</reference>
<evidence type="ECO:0000256" key="3">
    <source>
        <dbReference type="SAM" id="Coils"/>
    </source>
</evidence>
<dbReference type="OMA" id="KYRQHTE"/>
<dbReference type="GeneID" id="581725"/>
<evidence type="ECO:0000256" key="4">
    <source>
        <dbReference type="SAM" id="MobiDB-lite"/>
    </source>
</evidence>
<dbReference type="InterPro" id="IPR008555">
    <property type="entry name" value="SIKE"/>
</dbReference>
<dbReference type="AlphaFoldDB" id="A0A7M7RF36"/>
<comment type="similarity">
    <text evidence="1">Belongs to the SIKE family.</text>
</comment>
<evidence type="ECO:0008006" key="7">
    <source>
        <dbReference type="Google" id="ProtNLM"/>
    </source>
</evidence>
<evidence type="ECO:0000256" key="1">
    <source>
        <dbReference type="ARBA" id="ARBA00005537"/>
    </source>
</evidence>
<keyword evidence="2 3" id="KW-0175">Coiled coil</keyword>
<dbReference type="Pfam" id="PF05769">
    <property type="entry name" value="SIKE"/>
    <property type="match status" value="1"/>
</dbReference>
<dbReference type="FunCoup" id="A0A7M7RF36">
    <property type="interactions" value="1312"/>
</dbReference>
<dbReference type="InParanoid" id="A0A7M7RF36"/>
<accession>A0A7M7RF36</accession>
<dbReference type="EnsemblMetazoa" id="XM_781712">
    <property type="protein sequence ID" value="XP_786805"/>
    <property type="gene ID" value="LOC581725"/>
</dbReference>
<keyword evidence="6" id="KW-1185">Reference proteome</keyword>
<evidence type="ECO:0000256" key="2">
    <source>
        <dbReference type="ARBA" id="ARBA00023054"/>
    </source>
</evidence>